<organism evidence="1 2">
    <name type="scientific">Stylosanthes scabra</name>
    <dbReference type="NCBI Taxonomy" id="79078"/>
    <lineage>
        <taxon>Eukaryota</taxon>
        <taxon>Viridiplantae</taxon>
        <taxon>Streptophyta</taxon>
        <taxon>Embryophyta</taxon>
        <taxon>Tracheophyta</taxon>
        <taxon>Spermatophyta</taxon>
        <taxon>Magnoliopsida</taxon>
        <taxon>eudicotyledons</taxon>
        <taxon>Gunneridae</taxon>
        <taxon>Pentapetalae</taxon>
        <taxon>rosids</taxon>
        <taxon>fabids</taxon>
        <taxon>Fabales</taxon>
        <taxon>Fabaceae</taxon>
        <taxon>Papilionoideae</taxon>
        <taxon>50 kb inversion clade</taxon>
        <taxon>dalbergioids sensu lato</taxon>
        <taxon>Dalbergieae</taxon>
        <taxon>Pterocarpus clade</taxon>
        <taxon>Stylosanthes</taxon>
    </lineage>
</organism>
<proteinExistence type="predicted"/>
<evidence type="ECO:0000313" key="2">
    <source>
        <dbReference type="Proteomes" id="UP001341840"/>
    </source>
</evidence>
<dbReference type="EMBL" id="JASCZI010151168">
    <property type="protein sequence ID" value="MED6170469.1"/>
    <property type="molecule type" value="Genomic_DNA"/>
</dbReference>
<comment type="caution">
    <text evidence="1">The sequence shown here is derived from an EMBL/GenBank/DDBJ whole genome shotgun (WGS) entry which is preliminary data.</text>
</comment>
<reference evidence="1 2" key="1">
    <citation type="journal article" date="2023" name="Plants (Basel)">
        <title>Bridging the Gap: Combining Genomics and Transcriptomics Approaches to Understand Stylosanthes scabra, an Orphan Legume from the Brazilian Caatinga.</title>
        <authorList>
            <person name="Ferreira-Neto J.R.C."/>
            <person name="da Silva M.D."/>
            <person name="Binneck E."/>
            <person name="de Melo N.F."/>
            <person name="da Silva R.H."/>
            <person name="de Melo A.L.T.M."/>
            <person name="Pandolfi V."/>
            <person name="Bustamante F.O."/>
            <person name="Brasileiro-Vidal A.C."/>
            <person name="Benko-Iseppon A.M."/>
        </authorList>
    </citation>
    <scope>NUCLEOTIDE SEQUENCE [LARGE SCALE GENOMIC DNA]</scope>
    <source>
        <tissue evidence="1">Leaves</tissue>
    </source>
</reference>
<gene>
    <name evidence="1" type="ORF">PIB30_031244</name>
</gene>
<evidence type="ECO:0008006" key="3">
    <source>
        <dbReference type="Google" id="ProtNLM"/>
    </source>
</evidence>
<name>A0ABU6VB95_9FABA</name>
<keyword evidence="2" id="KW-1185">Reference proteome</keyword>
<evidence type="ECO:0000313" key="1">
    <source>
        <dbReference type="EMBL" id="MED6170469.1"/>
    </source>
</evidence>
<sequence>MLRKRWVKKLDNLISTFWFLPFVHHLVGNALLAGVTDSEAKNCHHQALVRVCASVRVGAQALKTGVWALVGECMWGREMLGAQALKTSAWALGVCFGCAGSVCGRPGLGVGVVVQEGGVGVLGAPRRWFWAPSFSAALSRGVSGVKPIVNYRLLYIEAKPRMLTF</sequence>
<dbReference type="Proteomes" id="UP001341840">
    <property type="component" value="Unassembled WGS sequence"/>
</dbReference>
<accession>A0ABU6VB95</accession>
<protein>
    <recommendedName>
        <fullName evidence="3">Secreted protein</fullName>
    </recommendedName>
</protein>